<evidence type="ECO:0000313" key="3">
    <source>
        <dbReference type="Proteomes" id="UP000061348"/>
    </source>
</evidence>
<evidence type="ECO:0000313" key="2">
    <source>
        <dbReference type="EMBL" id="PRW89390.1"/>
    </source>
</evidence>
<name>A0A109LMF4_PSEFL</name>
<dbReference type="EMBL" id="PVUH01000014">
    <property type="protein sequence ID" value="PRW89390.1"/>
    <property type="molecule type" value="Genomic_DNA"/>
</dbReference>
<dbReference type="Proteomes" id="UP000061348">
    <property type="component" value="Unassembled WGS sequence"/>
</dbReference>
<dbReference type="AlphaFoldDB" id="A0A109LMF4"/>
<dbReference type="RefSeq" id="WP_060763537.1">
    <property type="nucleotide sequence ID" value="NZ_LCYA01000002.1"/>
</dbReference>
<gene>
    <name evidence="2" type="ORF">C7A10_20975</name>
    <name evidence="1" type="ORF">PFLmoz3_00158</name>
</gene>
<comment type="caution">
    <text evidence="1">The sequence shown here is derived from an EMBL/GenBank/DDBJ whole genome shotgun (WGS) entry which is preliminary data.</text>
</comment>
<evidence type="ECO:0000313" key="4">
    <source>
        <dbReference type="Proteomes" id="UP000239731"/>
    </source>
</evidence>
<accession>A0A109LMF4</accession>
<protein>
    <submittedName>
        <fullName evidence="1">Uncharacterized protein</fullName>
    </submittedName>
</protein>
<evidence type="ECO:0000313" key="1">
    <source>
        <dbReference type="EMBL" id="KWV90160.1"/>
    </source>
</evidence>
<reference evidence="1 3" key="1">
    <citation type="submission" date="2015-05" db="EMBL/GenBank/DDBJ databases">
        <title>A genomic and transcriptomic approach to investigate the blue pigment phenotype in Pseudomonas fluorescens.</title>
        <authorList>
            <person name="Andreani N.A."/>
            <person name="Cardazzo B."/>
        </authorList>
    </citation>
    <scope>NUCLEOTIDE SEQUENCE [LARGE SCALE GENOMIC DNA]</scope>
    <source>
        <strain evidence="1 3">Ps_22</strain>
    </source>
</reference>
<proteinExistence type="predicted"/>
<dbReference type="PATRIC" id="fig|294.194.peg.172"/>
<sequence length="186" mass="21268">MKNAATISLYEPGIVLFDPIQLSGYLKLFKPNIKDVFDFFINNEEAGKKAVTMGIVFPIYEVPEREYSIFIAHPANPITQGATQVCHYSNLPIEITSGILIAADLNALIDWDEFFFTNYLENYKKKLDNNDYLQVKPGRYRMDISGYTNLPKPLSNYGYELKLTSTDTLPKISNYKDVSDFDFSMD</sequence>
<reference evidence="2 4" key="2">
    <citation type="submission" date="2018-03" db="EMBL/GenBank/DDBJ databases">
        <title>Blue discolouration in mozzarella cheese caused by Pseudomonas fluorescens.</title>
        <authorList>
            <person name="Chiesa F."/>
            <person name="Dalmasso A."/>
            <person name="Lomonaco S."/>
        </authorList>
    </citation>
    <scope>NUCLEOTIDE SEQUENCE [LARGE SCALE GENOMIC DNA]</scope>
    <source>
        <strain evidence="2 4">11293</strain>
    </source>
</reference>
<dbReference type="Proteomes" id="UP000239731">
    <property type="component" value="Unassembled WGS sequence"/>
</dbReference>
<organism evidence="1 3">
    <name type="scientific">Pseudomonas fluorescens</name>
    <dbReference type="NCBI Taxonomy" id="294"/>
    <lineage>
        <taxon>Bacteria</taxon>
        <taxon>Pseudomonadati</taxon>
        <taxon>Pseudomonadota</taxon>
        <taxon>Gammaproteobacteria</taxon>
        <taxon>Pseudomonadales</taxon>
        <taxon>Pseudomonadaceae</taxon>
        <taxon>Pseudomonas</taxon>
    </lineage>
</organism>
<dbReference type="EMBL" id="LCYA01000002">
    <property type="protein sequence ID" value="KWV90160.1"/>
    <property type="molecule type" value="Genomic_DNA"/>
</dbReference>